<feature type="compositionally biased region" description="Basic and acidic residues" evidence="1">
    <location>
        <begin position="339"/>
        <end position="348"/>
    </location>
</feature>
<gene>
    <name evidence="2" type="ORF">B0H17DRAFT_1152502</name>
</gene>
<dbReference type="AlphaFoldDB" id="A0AAD7BCN4"/>
<dbReference type="Proteomes" id="UP001221757">
    <property type="component" value="Unassembled WGS sequence"/>
</dbReference>
<feature type="region of interest" description="Disordered" evidence="1">
    <location>
        <begin position="328"/>
        <end position="348"/>
    </location>
</feature>
<evidence type="ECO:0000313" key="2">
    <source>
        <dbReference type="EMBL" id="KAJ7617014.1"/>
    </source>
</evidence>
<accession>A0AAD7BCN4</accession>
<sequence>MANNDPAWSRTWNPHRRRRRLVLFTGRERGTVRYWFLSPSDCEFENHSNIQEKGRRTKATTQPGVEPGASAVKAGRFEGDSSAQDKEVEEAMTQPAVESGTLVALTHTLFQELRARTPGVEPGAPAGMLRRGSLRAAGAEPSATGSYFYVIKCCVESIAIYDPAWSRSRGIRCTVIDSLPNSRRAHGTVRYWVLLLEMAERMKNVGIPDHDPAWSRTRGTPLACVEDVTRHTARARNRPLLGLISMHLNPASSPGVEPGASACILRGTRAKGASADRPLLGPTPMQRTSMWVSFRDDCAKRPRLSFIPVFGSAGMEWLRRRNSARENRGAGLDSCQFGAHERTQNAKT</sequence>
<organism evidence="2 3">
    <name type="scientific">Mycena rosella</name>
    <name type="common">Pink bonnet</name>
    <name type="synonym">Agaricus rosellus</name>
    <dbReference type="NCBI Taxonomy" id="1033263"/>
    <lineage>
        <taxon>Eukaryota</taxon>
        <taxon>Fungi</taxon>
        <taxon>Dikarya</taxon>
        <taxon>Basidiomycota</taxon>
        <taxon>Agaricomycotina</taxon>
        <taxon>Agaricomycetes</taxon>
        <taxon>Agaricomycetidae</taxon>
        <taxon>Agaricales</taxon>
        <taxon>Marasmiineae</taxon>
        <taxon>Mycenaceae</taxon>
        <taxon>Mycena</taxon>
    </lineage>
</organism>
<comment type="caution">
    <text evidence="2">The sequence shown here is derived from an EMBL/GenBank/DDBJ whole genome shotgun (WGS) entry which is preliminary data.</text>
</comment>
<proteinExistence type="predicted"/>
<feature type="region of interest" description="Disordered" evidence="1">
    <location>
        <begin position="49"/>
        <end position="70"/>
    </location>
</feature>
<dbReference type="EMBL" id="JARKIE010000778">
    <property type="protein sequence ID" value="KAJ7617014.1"/>
    <property type="molecule type" value="Genomic_DNA"/>
</dbReference>
<evidence type="ECO:0000256" key="1">
    <source>
        <dbReference type="SAM" id="MobiDB-lite"/>
    </source>
</evidence>
<evidence type="ECO:0000313" key="3">
    <source>
        <dbReference type="Proteomes" id="UP001221757"/>
    </source>
</evidence>
<reference evidence="2" key="1">
    <citation type="submission" date="2023-03" db="EMBL/GenBank/DDBJ databases">
        <title>Massive genome expansion in bonnet fungi (Mycena s.s.) driven by repeated elements and novel gene families across ecological guilds.</title>
        <authorList>
            <consortium name="Lawrence Berkeley National Laboratory"/>
            <person name="Harder C.B."/>
            <person name="Miyauchi S."/>
            <person name="Viragh M."/>
            <person name="Kuo A."/>
            <person name="Thoen E."/>
            <person name="Andreopoulos B."/>
            <person name="Lu D."/>
            <person name="Skrede I."/>
            <person name="Drula E."/>
            <person name="Henrissat B."/>
            <person name="Morin E."/>
            <person name="Kohler A."/>
            <person name="Barry K."/>
            <person name="LaButti K."/>
            <person name="Morin E."/>
            <person name="Salamov A."/>
            <person name="Lipzen A."/>
            <person name="Mereny Z."/>
            <person name="Hegedus B."/>
            <person name="Baldrian P."/>
            <person name="Stursova M."/>
            <person name="Weitz H."/>
            <person name="Taylor A."/>
            <person name="Grigoriev I.V."/>
            <person name="Nagy L.G."/>
            <person name="Martin F."/>
            <person name="Kauserud H."/>
        </authorList>
    </citation>
    <scope>NUCLEOTIDE SEQUENCE</scope>
    <source>
        <strain evidence="2">CBHHK067</strain>
    </source>
</reference>
<protein>
    <submittedName>
        <fullName evidence="2">Uncharacterized protein</fullName>
    </submittedName>
</protein>
<name>A0AAD7BCN4_MYCRO</name>
<keyword evidence="3" id="KW-1185">Reference proteome</keyword>